<name>A0A397VFG0_9GLOM</name>
<dbReference type="Proteomes" id="UP000266673">
    <property type="component" value="Unassembled WGS sequence"/>
</dbReference>
<protein>
    <submittedName>
        <fullName evidence="1">Uncharacterized protein</fullName>
    </submittedName>
</protein>
<gene>
    <name evidence="1" type="ORF">C2G38_2185597</name>
</gene>
<proteinExistence type="predicted"/>
<evidence type="ECO:0000313" key="2">
    <source>
        <dbReference type="Proteomes" id="UP000266673"/>
    </source>
</evidence>
<keyword evidence="2" id="KW-1185">Reference proteome</keyword>
<reference evidence="1 2" key="1">
    <citation type="submission" date="2018-06" db="EMBL/GenBank/DDBJ databases">
        <title>Comparative genomics reveals the genomic features of Rhizophagus irregularis, R. cerebriforme, R. diaphanum and Gigaspora rosea, and their symbiotic lifestyle signature.</title>
        <authorList>
            <person name="Morin E."/>
            <person name="San Clemente H."/>
            <person name="Chen E.C.H."/>
            <person name="De La Providencia I."/>
            <person name="Hainaut M."/>
            <person name="Kuo A."/>
            <person name="Kohler A."/>
            <person name="Murat C."/>
            <person name="Tang N."/>
            <person name="Roy S."/>
            <person name="Loubradou J."/>
            <person name="Henrissat B."/>
            <person name="Grigoriev I.V."/>
            <person name="Corradi N."/>
            <person name="Roux C."/>
            <person name="Martin F.M."/>
        </authorList>
    </citation>
    <scope>NUCLEOTIDE SEQUENCE [LARGE SCALE GENOMIC DNA]</scope>
    <source>
        <strain evidence="1 2">DAOM 194757</strain>
    </source>
</reference>
<dbReference type="EMBL" id="QKWP01000563">
    <property type="protein sequence ID" value="RIB18076.1"/>
    <property type="molecule type" value="Genomic_DNA"/>
</dbReference>
<comment type="caution">
    <text evidence="1">The sequence shown here is derived from an EMBL/GenBank/DDBJ whole genome shotgun (WGS) entry which is preliminary data.</text>
</comment>
<evidence type="ECO:0000313" key="1">
    <source>
        <dbReference type="EMBL" id="RIB18076.1"/>
    </source>
</evidence>
<sequence>MIWSEAYNHLIISNENGPPKTWDEIFSATKIEEPTKRKAAIWLHITCLYEIWCWYAQVKWGQKWIPESILPDIIQMRITRKGSRVDIGGYIWNGNHEELNANSSGYLSSRLGGCFITFCSQQPADRVQVAEDGWDNEERFANESYKNEPVADLILLELLSV</sequence>
<organism evidence="1 2">
    <name type="scientific">Gigaspora rosea</name>
    <dbReference type="NCBI Taxonomy" id="44941"/>
    <lineage>
        <taxon>Eukaryota</taxon>
        <taxon>Fungi</taxon>
        <taxon>Fungi incertae sedis</taxon>
        <taxon>Mucoromycota</taxon>
        <taxon>Glomeromycotina</taxon>
        <taxon>Glomeromycetes</taxon>
        <taxon>Diversisporales</taxon>
        <taxon>Gigasporaceae</taxon>
        <taxon>Gigaspora</taxon>
    </lineage>
</organism>
<accession>A0A397VFG0</accession>
<dbReference type="AlphaFoldDB" id="A0A397VFG0"/>
<dbReference type="OrthoDB" id="10484996at2759"/>